<dbReference type="RefSeq" id="WP_226768023.1">
    <property type="nucleotide sequence ID" value="NZ_BAAAEO010000006.1"/>
</dbReference>
<sequence length="367" mass="41433">MELSALKIENDNNGVLMSWHADNRALRLKFSGDAIKLPAAADAAFTSCLMPAMLLDETLSVDSSFTLSRDLIKNLTKFQQIFSGWFDDLQSVNLDITEQSLHDSLFKPDGNAVFYSGGVDASYSFFELQDDIDYLIFCLGLDIQLHEKERCDKALESARKFAEHYGKRLIVMETNFREAFPELSAQRCQVVLLISYSLALGLRCLFVPASHDVLELEPFITHPMTDPLLTNGVTEVVHHGMVSRVKKTIAIARSEQALAFLRVCNASDQFNCGKCEKCLRTMATLAAIGGSSPALPALTDFKQLREAKIWTPGKYHMWHDIYLCAKQNNALRLAEAVNKLCRRYEWKQLLKLLKVQSLKLLNDMIQR</sequence>
<proteinExistence type="predicted"/>
<gene>
    <name evidence="1" type="ORF">GCM10009098_35540</name>
</gene>
<reference evidence="1 2" key="1">
    <citation type="journal article" date="2019" name="Int. J. Syst. Evol. Microbiol.">
        <title>The Global Catalogue of Microorganisms (GCM) 10K type strain sequencing project: providing services to taxonomists for standard genome sequencing and annotation.</title>
        <authorList>
            <consortium name="The Broad Institute Genomics Platform"/>
            <consortium name="The Broad Institute Genome Sequencing Center for Infectious Disease"/>
            <person name="Wu L."/>
            <person name="Ma J."/>
        </authorList>
    </citation>
    <scope>NUCLEOTIDE SEQUENCE [LARGE SCALE GENOMIC DNA]</scope>
    <source>
        <strain evidence="1 2">JCM 14331</strain>
    </source>
</reference>
<dbReference type="EMBL" id="BAAAEO010000006">
    <property type="protein sequence ID" value="GAA0564283.1"/>
    <property type="molecule type" value="Genomic_DNA"/>
</dbReference>
<dbReference type="SUPFAM" id="SSF52402">
    <property type="entry name" value="Adenine nucleotide alpha hydrolases-like"/>
    <property type="match status" value="1"/>
</dbReference>
<evidence type="ECO:0000313" key="1">
    <source>
        <dbReference type="EMBL" id="GAA0564283.1"/>
    </source>
</evidence>
<keyword evidence="2" id="KW-1185">Reference proteome</keyword>
<comment type="caution">
    <text evidence="1">The sequence shown here is derived from an EMBL/GenBank/DDBJ whole genome shotgun (WGS) entry which is preliminary data.</text>
</comment>
<organism evidence="1 2">
    <name type="scientific">Rheinheimera aquimaris</name>
    <dbReference type="NCBI Taxonomy" id="412437"/>
    <lineage>
        <taxon>Bacteria</taxon>
        <taxon>Pseudomonadati</taxon>
        <taxon>Pseudomonadota</taxon>
        <taxon>Gammaproteobacteria</taxon>
        <taxon>Chromatiales</taxon>
        <taxon>Chromatiaceae</taxon>
        <taxon>Rheinheimera</taxon>
    </lineage>
</organism>
<accession>A0ABN1EDD0</accession>
<evidence type="ECO:0000313" key="2">
    <source>
        <dbReference type="Proteomes" id="UP001501169"/>
    </source>
</evidence>
<name>A0ABN1EDD0_9GAMM</name>
<protein>
    <submittedName>
        <fullName evidence="1">Uncharacterized protein</fullName>
    </submittedName>
</protein>
<dbReference type="Proteomes" id="UP001501169">
    <property type="component" value="Unassembled WGS sequence"/>
</dbReference>